<name>A0A3Q0J6Z9_DIACI</name>
<dbReference type="GeneID" id="103513513"/>
<proteinExistence type="predicted"/>
<gene>
    <name evidence="3" type="primary">LOC103513513</name>
</gene>
<keyword evidence="2" id="KW-1185">Reference proteome</keyword>
<dbReference type="STRING" id="121845.A0A3Q0J6Z9"/>
<organism evidence="2 3">
    <name type="scientific">Diaphorina citri</name>
    <name type="common">Asian citrus psyllid</name>
    <dbReference type="NCBI Taxonomy" id="121845"/>
    <lineage>
        <taxon>Eukaryota</taxon>
        <taxon>Metazoa</taxon>
        <taxon>Ecdysozoa</taxon>
        <taxon>Arthropoda</taxon>
        <taxon>Hexapoda</taxon>
        <taxon>Insecta</taxon>
        <taxon>Pterygota</taxon>
        <taxon>Neoptera</taxon>
        <taxon>Paraneoptera</taxon>
        <taxon>Hemiptera</taxon>
        <taxon>Sternorrhyncha</taxon>
        <taxon>Psylloidea</taxon>
        <taxon>Psyllidae</taxon>
        <taxon>Diaphorininae</taxon>
        <taxon>Diaphorina</taxon>
    </lineage>
</organism>
<dbReference type="RefSeq" id="XP_026682485.1">
    <property type="nucleotide sequence ID" value="XM_026826684.1"/>
</dbReference>
<sequence length="231" mass="26167">MAYMEMFGHCHETNIRCLSDTHSSCTCSLFTQSYHSHQIQGRVNMNHYHQVTTDIQQSSLSKWIHEASRSSLDTSLSTAPSPSPDIDIEVIPPALPPKKVNIPIKPSNYVNHHLPHKFPNDVRQGNEYVGDYESNTEDLQTTDTSEPRNNSSESLRDSNIDFIEELDVRDHLIFTEDGQDIRGAHPDALLVHATRDNNAYPKSPFLKRMVFCFTRCTCIVAGGHAQTWVCQ</sequence>
<accession>A0A3Q0J6Z9</accession>
<dbReference type="Proteomes" id="UP000079169">
    <property type="component" value="Unplaced"/>
</dbReference>
<evidence type="ECO:0000313" key="3">
    <source>
        <dbReference type="RefSeq" id="XP_026682485.1"/>
    </source>
</evidence>
<evidence type="ECO:0000256" key="1">
    <source>
        <dbReference type="SAM" id="MobiDB-lite"/>
    </source>
</evidence>
<protein>
    <submittedName>
        <fullName evidence="3">Uncharacterized protein LOC103513513</fullName>
    </submittedName>
</protein>
<evidence type="ECO:0000313" key="2">
    <source>
        <dbReference type="Proteomes" id="UP000079169"/>
    </source>
</evidence>
<feature type="compositionally biased region" description="Polar residues" evidence="1">
    <location>
        <begin position="137"/>
        <end position="153"/>
    </location>
</feature>
<feature type="region of interest" description="Disordered" evidence="1">
    <location>
        <begin position="134"/>
        <end position="157"/>
    </location>
</feature>
<reference evidence="3" key="1">
    <citation type="submission" date="2025-08" db="UniProtKB">
        <authorList>
            <consortium name="RefSeq"/>
        </authorList>
    </citation>
    <scope>IDENTIFICATION</scope>
</reference>
<dbReference type="PaxDb" id="121845-A0A3Q0J6Z9"/>
<dbReference type="AlphaFoldDB" id="A0A3Q0J6Z9"/>
<dbReference type="KEGG" id="dci:103513513"/>